<dbReference type="PROSITE" id="PS51186">
    <property type="entry name" value="GNAT"/>
    <property type="match status" value="1"/>
</dbReference>
<evidence type="ECO:0000313" key="5">
    <source>
        <dbReference type="Proteomes" id="UP001611450"/>
    </source>
</evidence>
<evidence type="ECO:0000256" key="2">
    <source>
        <dbReference type="ARBA" id="ARBA00023315"/>
    </source>
</evidence>
<proteinExistence type="predicted"/>
<dbReference type="RefSeq" id="WP_396945298.1">
    <property type="nucleotide sequence ID" value="NZ_JBIRXV010000001.1"/>
</dbReference>
<dbReference type="GO" id="GO:0016746">
    <property type="term" value="F:acyltransferase activity"/>
    <property type="evidence" value="ECO:0007669"/>
    <property type="project" value="UniProtKB-KW"/>
</dbReference>
<evidence type="ECO:0000259" key="3">
    <source>
        <dbReference type="PROSITE" id="PS51186"/>
    </source>
</evidence>
<organism evidence="4 5">
    <name type="scientific">Nocardia beijingensis</name>
    <dbReference type="NCBI Taxonomy" id="95162"/>
    <lineage>
        <taxon>Bacteria</taxon>
        <taxon>Bacillati</taxon>
        <taxon>Actinomycetota</taxon>
        <taxon>Actinomycetes</taxon>
        <taxon>Mycobacteriales</taxon>
        <taxon>Nocardiaceae</taxon>
        <taxon>Nocardia</taxon>
    </lineage>
</organism>
<sequence length="167" mass="18362">MSDHAERRATAIERGGLRIVVDDLTGPEIAALLTEHLAEMAAHSPAQSMHALDLAALRRPGITFWTAWEGAGLAGCAALKRLDDDHAEIKSMRTAATHQRRGVASTLLRHVLAEATERGYRRLSLETGAGDFFRPARRLYAAHGFVRCAPFGDYRHDPHSVFLTRAL</sequence>
<dbReference type="PANTHER" id="PTHR43877">
    <property type="entry name" value="AMINOALKYLPHOSPHONATE N-ACETYLTRANSFERASE-RELATED-RELATED"/>
    <property type="match status" value="1"/>
</dbReference>
<dbReference type="Gene3D" id="3.40.630.30">
    <property type="match status" value="1"/>
</dbReference>
<dbReference type="EMBL" id="JBIRXV010000001">
    <property type="protein sequence ID" value="MFI2320165.1"/>
    <property type="molecule type" value="Genomic_DNA"/>
</dbReference>
<dbReference type="EC" id="2.3.-.-" evidence="4"/>
<dbReference type="SUPFAM" id="SSF55729">
    <property type="entry name" value="Acyl-CoA N-acyltransferases (Nat)"/>
    <property type="match status" value="1"/>
</dbReference>
<feature type="domain" description="N-acetyltransferase" evidence="3">
    <location>
        <begin position="19"/>
        <end position="167"/>
    </location>
</feature>
<dbReference type="CDD" id="cd04301">
    <property type="entry name" value="NAT_SF"/>
    <property type="match status" value="1"/>
</dbReference>
<evidence type="ECO:0000313" key="4">
    <source>
        <dbReference type="EMBL" id="MFI2320165.1"/>
    </source>
</evidence>
<gene>
    <name evidence="4" type="ORF">ACH47G_06725</name>
</gene>
<comment type="caution">
    <text evidence="4">The sequence shown here is derived from an EMBL/GenBank/DDBJ whole genome shotgun (WGS) entry which is preliminary data.</text>
</comment>
<keyword evidence="1 4" id="KW-0808">Transferase</keyword>
<dbReference type="Proteomes" id="UP001611450">
    <property type="component" value="Unassembled WGS sequence"/>
</dbReference>
<dbReference type="InterPro" id="IPR050832">
    <property type="entry name" value="Bact_Acetyltransf"/>
</dbReference>
<protein>
    <submittedName>
        <fullName evidence="4">GNAT family N-acetyltransferase</fullName>
        <ecNumber evidence="4">2.3.-.-</ecNumber>
    </submittedName>
</protein>
<dbReference type="Pfam" id="PF00583">
    <property type="entry name" value="Acetyltransf_1"/>
    <property type="match status" value="1"/>
</dbReference>
<evidence type="ECO:0000256" key="1">
    <source>
        <dbReference type="ARBA" id="ARBA00022679"/>
    </source>
</evidence>
<dbReference type="InterPro" id="IPR016181">
    <property type="entry name" value="Acyl_CoA_acyltransferase"/>
</dbReference>
<name>A0ABW7WB10_9NOCA</name>
<dbReference type="InterPro" id="IPR000182">
    <property type="entry name" value="GNAT_dom"/>
</dbReference>
<dbReference type="PANTHER" id="PTHR43877:SF5">
    <property type="entry name" value="BLL8307 PROTEIN"/>
    <property type="match status" value="1"/>
</dbReference>
<keyword evidence="2 4" id="KW-0012">Acyltransferase</keyword>
<reference evidence="4 5" key="1">
    <citation type="submission" date="2024-10" db="EMBL/GenBank/DDBJ databases">
        <title>The Natural Products Discovery Center: Release of the First 8490 Sequenced Strains for Exploring Actinobacteria Biosynthetic Diversity.</title>
        <authorList>
            <person name="Kalkreuter E."/>
            <person name="Kautsar S.A."/>
            <person name="Yang D."/>
            <person name="Bader C.D."/>
            <person name="Teijaro C.N."/>
            <person name="Fluegel L."/>
            <person name="Davis C.M."/>
            <person name="Simpson J.R."/>
            <person name="Lauterbach L."/>
            <person name="Steele A.D."/>
            <person name="Gui C."/>
            <person name="Meng S."/>
            <person name="Li G."/>
            <person name="Viehrig K."/>
            <person name="Ye F."/>
            <person name="Su P."/>
            <person name="Kiefer A.F."/>
            <person name="Nichols A."/>
            <person name="Cepeda A.J."/>
            <person name="Yan W."/>
            <person name="Fan B."/>
            <person name="Jiang Y."/>
            <person name="Adhikari A."/>
            <person name="Zheng C.-J."/>
            <person name="Schuster L."/>
            <person name="Cowan T.M."/>
            <person name="Smanski M.J."/>
            <person name="Chevrette M.G."/>
            <person name="De Carvalho L.P.S."/>
            <person name="Shen B."/>
        </authorList>
    </citation>
    <scope>NUCLEOTIDE SEQUENCE [LARGE SCALE GENOMIC DNA]</scope>
    <source>
        <strain evidence="4 5">NPDC019626</strain>
    </source>
</reference>
<accession>A0ABW7WB10</accession>
<keyword evidence="5" id="KW-1185">Reference proteome</keyword>